<proteinExistence type="predicted"/>
<dbReference type="AlphaFoldDB" id="A0A4S2N2K6"/>
<sequence length="93" mass="10181">MQKFPEHCGVLYGVCLGFGLASAIVCNSVCLAMRFSSTSGVNDFQLSSYFAFPVTTFDDYGASGGDDNGSFNTRFEWTSVWNLYHVHSKSLVS</sequence>
<evidence type="ECO:0000313" key="2">
    <source>
        <dbReference type="Proteomes" id="UP000298138"/>
    </source>
</evidence>
<name>A0A4S2N2K6_9PEZI</name>
<evidence type="ECO:0000313" key="1">
    <source>
        <dbReference type="EMBL" id="TGZ83246.1"/>
    </source>
</evidence>
<gene>
    <name evidence="1" type="ORF">EX30DRAFT_339448</name>
</gene>
<dbReference type="Proteomes" id="UP000298138">
    <property type="component" value="Unassembled WGS sequence"/>
</dbReference>
<accession>A0A4S2N2K6</accession>
<protein>
    <submittedName>
        <fullName evidence="1">Uncharacterized protein</fullName>
    </submittedName>
</protein>
<dbReference type="InParanoid" id="A0A4S2N2K6"/>
<organism evidence="1 2">
    <name type="scientific">Ascodesmis nigricans</name>
    <dbReference type="NCBI Taxonomy" id="341454"/>
    <lineage>
        <taxon>Eukaryota</taxon>
        <taxon>Fungi</taxon>
        <taxon>Dikarya</taxon>
        <taxon>Ascomycota</taxon>
        <taxon>Pezizomycotina</taxon>
        <taxon>Pezizomycetes</taxon>
        <taxon>Pezizales</taxon>
        <taxon>Ascodesmidaceae</taxon>
        <taxon>Ascodesmis</taxon>
    </lineage>
</organism>
<reference evidence="1 2" key="1">
    <citation type="submission" date="2019-04" db="EMBL/GenBank/DDBJ databases">
        <title>Comparative genomics and transcriptomics to analyze fruiting body development in filamentous ascomycetes.</title>
        <authorList>
            <consortium name="DOE Joint Genome Institute"/>
            <person name="Lutkenhaus R."/>
            <person name="Traeger S."/>
            <person name="Breuer J."/>
            <person name="Kuo A."/>
            <person name="Lipzen A."/>
            <person name="Pangilinan J."/>
            <person name="Dilworth D."/>
            <person name="Sandor L."/>
            <person name="Poggeler S."/>
            <person name="Barry K."/>
            <person name="Grigoriev I.V."/>
            <person name="Nowrousian M."/>
        </authorList>
    </citation>
    <scope>NUCLEOTIDE SEQUENCE [LARGE SCALE GENOMIC DNA]</scope>
    <source>
        <strain evidence="1 2">CBS 389.68</strain>
    </source>
</reference>
<dbReference type="EMBL" id="ML220114">
    <property type="protein sequence ID" value="TGZ83246.1"/>
    <property type="molecule type" value="Genomic_DNA"/>
</dbReference>
<keyword evidence="2" id="KW-1185">Reference proteome</keyword>